<dbReference type="EMBL" id="BLXT01000663">
    <property type="protein sequence ID" value="GFN79445.1"/>
    <property type="molecule type" value="Genomic_DNA"/>
</dbReference>
<evidence type="ECO:0000256" key="1">
    <source>
        <dbReference type="SAM" id="MobiDB-lite"/>
    </source>
</evidence>
<proteinExistence type="predicted"/>
<dbReference type="AlphaFoldDB" id="A0AAV3XWT9"/>
<keyword evidence="3" id="KW-1185">Reference proteome</keyword>
<dbReference type="Proteomes" id="UP000735302">
    <property type="component" value="Unassembled WGS sequence"/>
</dbReference>
<gene>
    <name evidence="2" type="ORF">PoB_000595100</name>
</gene>
<reference evidence="2 3" key="1">
    <citation type="journal article" date="2021" name="Elife">
        <title>Chloroplast acquisition without the gene transfer in kleptoplastic sea slugs, Plakobranchus ocellatus.</title>
        <authorList>
            <person name="Maeda T."/>
            <person name="Takahashi S."/>
            <person name="Yoshida T."/>
            <person name="Shimamura S."/>
            <person name="Takaki Y."/>
            <person name="Nagai Y."/>
            <person name="Toyoda A."/>
            <person name="Suzuki Y."/>
            <person name="Arimoto A."/>
            <person name="Ishii H."/>
            <person name="Satoh N."/>
            <person name="Nishiyama T."/>
            <person name="Hasebe M."/>
            <person name="Maruyama T."/>
            <person name="Minagawa J."/>
            <person name="Obokata J."/>
            <person name="Shigenobu S."/>
        </authorList>
    </citation>
    <scope>NUCLEOTIDE SEQUENCE [LARGE SCALE GENOMIC DNA]</scope>
</reference>
<accession>A0AAV3XWT9</accession>
<name>A0AAV3XWT9_9GAST</name>
<organism evidence="2 3">
    <name type="scientific">Plakobranchus ocellatus</name>
    <dbReference type="NCBI Taxonomy" id="259542"/>
    <lineage>
        <taxon>Eukaryota</taxon>
        <taxon>Metazoa</taxon>
        <taxon>Spiralia</taxon>
        <taxon>Lophotrochozoa</taxon>
        <taxon>Mollusca</taxon>
        <taxon>Gastropoda</taxon>
        <taxon>Heterobranchia</taxon>
        <taxon>Euthyneura</taxon>
        <taxon>Panpulmonata</taxon>
        <taxon>Sacoglossa</taxon>
        <taxon>Placobranchoidea</taxon>
        <taxon>Plakobranchidae</taxon>
        <taxon>Plakobranchus</taxon>
    </lineage>
</organism>
<feature type="region of interest" description="Disordered" evidence="1">
    <location>
        <begin position="1"/>
        <end position="27"/>
    </location>
</feature>
<sequence>MLTITSKHPPNYSGAGGTVDSKSNQRFAGILLSRVQAPPPAPWPEGGPEALRSPCCGQAIYKKTKPNQPPQLYAKDHRWNLKIKKRFFSPRKQWD</sequence>
<evidence type="ECO:0000313" key="2">
    <source>
        <dbReference type="EMBL" id="GFN79445.1"/>
    </source>
</evidence>
<evidence type="ECO:0000313" key="3">
    <source>
        <dbReference type="Proteomes" id="UP000735302"/>
    </source>
</evidence>
<protein>
    <submittedName>
        <fullName evidence="2">Uncharacterized protein</fullName>
    </submittedName>
</protein>
<comment type="caution">
    <text evidence="2">The sequence shown here is derived from an EMBL/GenBank/DDBJ whole genome shotgun (WGS) entry which is preliminary data.</text>
</comment>